<feature type="transmembrane region" description="Helical" evidence="4">
    <location>
        <begin position="567"/>
        <end position="588"/>
    </location>
</feature>
<accession>A0AAV3XS98</accession>
<dbReference type="InterPro" id="IPR001611">
    <property type="entry name" value="Leu-rich_rpt"/>
</dbReference>
<dbReference type="SMART" id="SM00369">
    <property type="entry name" value="LRR_TYP"/>
    <property type="match status" value="3"/>
</dbReference>
<dbReference type="GO" id="GO:0007165">
    <property type="term" value="P:signal transduction"/>
    <property type="evidence" value="ECO:0007669"/>
    <property type="project" value="InterPro"/>
</dbReference>
<keyword evidence="8" id="KW-1185">Reference proteome</keyword>
<evidence type="ECO:0000256" key="3">
    <source>
        <dbReference type="ARBA" id="ARBA00022737"/>
    </source>
</evidence>
<organism evidence="7 8">
    <name type="scientific">Plakobranchus ocellatus</name>
    <dbReference type="NCBI Taxonomy" id="259542"/>
    <lineage>
        <taxon>Eukaryota</taxon>
        <taxon>Metazoa</taxon>
        <taxon>Spiralia</taxon>
        <taxon>Lophotrochozoa</taxon>
        <taxon>Mollusca</taxon>
        <taxon>Gastropoda</taxon>
        <taxon>Heterobranchia</taxon>
        <taxon>Euthyneura</taxon>
        <taxon>Panpulmonata</taxon>
        <taxon>Sacoglossa</taxon>
        <taxon>Placobranchoidea</taxon>
        <taxon>Plakobranchidae</taxon>
        <taxon>Plakobranchus</taxon>
    </lineage>
</organism>
<keyword evidence="5" id="KW-0732">Signal</keyword>
<keyword evidence="4" id="KW-0812">Transmembrane</keyword>
<evidence type="ECO:0000256" key="5">
    <source>
        <dbReference type="SAM" id="SignalP"/>
    </source>
</evidence>
<evidence type="ECO:0000256" key="4">
    <source>
        <dbReference type="SAM" id="Phobius"/>
    </source>
</evidence>
<evidence type="ECO:0000313" key="8">
    <source>
        <dbReference type="Proteomes" id="UP000735302"/>
    </source>
</evidence>
<keyword evidence="2" id="KW-0433">Leucine-rich repeat</keyword>
<dbReference type="SUPFAM" id="SSF52058">
    <property type="entry name" value="L domain-like"/>
    <property type="match status" value="1"/>
</dbReference>
<dbReference type="EMBL" id="BLXT01000008">
    <property type="protein sequence ID" value="GFN73524.1"/>
    <property type="molecule type" value="Genomic_DNA"/>
</dbReference>
<dbReference type="PANTHER" id="PTHR24366">
    <property type="entry name" value="IG(IMMUNOGLOBULIN) AND LRR(LEUCINE RICH REPEAT) DOMAINS"/>
    <property type="match status" value="1"/>
</dbReference>
<keyword evidence="4" id="KW-1133">Transmembrane helix</keyword>
<feature type="signal peptide" evidence="5">
    <location>
        <begin position="1"/>
        <end position="17"/>
    </location>
</feature>
<dbReference type="InterPro" id="IPR003591">
    <property type="entry name" value="Leu-rich_rpt_typical-subtyp"/>
</dbReference>
<dbReference type="Proteomes" id="UP000735302">
    <property type="component" value="Unassembled WGS sequence"/>
</dbReference>
<dbReference type="PROSITE" id="PS50104">
    <property type="entry name" value="TIR"/>
    <property type="match status" value="1"/>
</dbReference>
<feature type="chain" id="PRO_5043315669" evidence="5">
    <location>
        <begin position="18"/>
        <end position="757"/>
    </location>
</feature>
<evidence type="ECO:0000313" key="7">
    <source>
        <dbReference type="EMBL" id="GFN73524.1"/>
    </source>
</evidence>
<proteinExistence type="inferred from homology"/>
<comment type="similarity">
    <text evidence="1">Belongs to the Toll-like receptor family.</text>
</comment>
<dbReference type="Gene3D" id="3.40.50.10140">
    <property type="entry name" value="Toll/interleukin-1 receptor homology (TIR) domain"/>
    <property type="match status" value="1"/>
</dbReference>
<dbReference type="PANTHER" id="PTHR24366:SF96">
    <property type="entry name" value="LEUCINE RICH REPEAT CONTAINING 53"/>
    <property type="match status" value="1"/>
</dbReference>
<dbReference type="InterPro" id="IPR032675">
    <property type="entry name" value="LRR_dom_sf"/>
</dbReference>
<evidence type="ECO:0000256" key="1">
    <source>
        <dbReference type="ARBA" id="ARBA00009634"/>
    </source>
</evidence>
<evidence type="ECO:0000256" key="2">
    <source>
        <dbReference type="ARBA" id="ARBA00022614"/>
    </source>
</evidence>
<feature type="domain" description="TIR" evidence="6">
    <location>
        <begin position="617"/>
        <end position="755"/>
    </location>
</feature>
<gene>
    <name evidence="7" type="ORF">PoB_000003000</name>
</gene>
<keyword evidence="7" id="KW-0675">Receptor</keyword>
<comment type="caution">
    <text evidence="7">The sequence shown here is derived from an EMBL/GenBank/DDBJ whole genome shotgun (WGS) entry which is preliminary data.</text>
</comment>
<dbReference type="PROSITE" id="PS51450">
    <property type="entry name" value="LRR"/>
    <property type="match status" value="1"/>
</dbReference>
<evidence type="ECO:0000259" key="6">
    <source>
        <dbReference type="PROSITE" id="PS50104"/>
    </source>
</evidence>
<dbReference type="AlphaFoldDB" id="A0AAV3XS98"/>
<sequence length="757" mass="86986">MCLTVIFIYLAVSPVWGGIYVPCSSNCTCWYDDNHFIAVNCSAQGVFRGLYSLESLNLQQNNLDLLPETYPTTVFADLKQLKRLNIQGNYKPDTRLSSLTPKLTSFVHLNNTDVKALVNRTYPDKALSFLVSLSVLQMDALHYDILPGPGFRKLTNLTVLDFSKSMVLTGLPELFFSNFSFQKPLQLILSQCGLTFIDPGSFAYLPTLHSLSLRDNAKLEFSGFEMASRGFLQTNIKRLDISLIHGSSLLTLQDKSFRNLKDLSLEELIIDNNHILFIKSSVIGYIPRTLRKISLGNNKVNNIDFLFGFPRLTQLEVFNFSVQNNYNLAESKTFSGNFQDGPEPINIMKHKRFPLRILNKRHHTRSVLSQRKNREQLQEISEEFLRKLQGKFCSVDVASHSKISTLRTSTRMFNVSQAMVDAFYTGKHDMEAWDLKRFTSQPWPLALPINLKELYWSETKPDLSHLRNLSYLDLSHNDFRELSTFTRASLDLIASVNPAITIDLSENPLVCDCSTFPFLNWILSTKVHLKNLEVYRCKYVNGSILLVSDVVGKLMPSLYSRCHDQDMFTVVLMAFFVLTMALTAAAIYSHFHSRLLFLIYISKKRYFKFFFETAQSGIRDVFLVFDDESRMWRSFVARVLKPALERRGVSCYISEIDSLAGRPTRLVVEESVLAGKKTLVLLTRGLLKCEEKVLEINMALLAEEMRVPEVLVFLCLEEITERDLPNHIYRILQRRQVIHYPGNYRRFWNDLANVLKP</sequence>
<dbReference type="InterPro" id="IPR000157">
    <property type="entry name" value="TIR_dom"/>
</dbReference>
<name>A0AAV3XS98_9GAST</name>
<dbReference type="InterPro" id="IPR035897">
    <property type="entry name" value="Toll_tir_struct_dom_sf"/>
</dbReference>
<keyword evidence="4" id="KW-0472">Membrane</keyword>
<dbReference type="SUPFAM" id="SSF52200">
    <property type="entry name" value="Toll/Interleukin receptor TIR domain"/>
    <property type="match status" value="1"/>
</dbReference>
<keyword evidence="3" id="KW-0677">Repeat</keyword>
<protein>
    <submittedName>
        <fullName evidence="7">Toll-like receptor 4</fullName>
    </submittedName>
</protein>
<reference evidence="7 8" key="1">
    <citation type="journal article" date="2021" name="Elife">
        <title>Chloroplast acquisition without the gene transfer in kleptoplastic sea slugs, Plakobranchus ocellatus.</title>
        <authorList>
            <person name="Maeda T."/>
            <person name="Takahashi S."/>
            <person name="Yoshida T."/>
            <person name="Shimamura S."/>
            <person name="Takaki Y."/>
            <person name="Nagai Y."/>
            <person name="Toyoda A."/>
            <person name="Suzuki Y."/>
            <person name="Arimoto A."/>
            <person name="Ishii H."/>
            <person name="Satoh N."/>
            <person name="Nishiyama T."/>
            <person name="Hasebe M."/>
            <person name="Maruyama T."/>
            <person name="Minagawa J."/>
            <person name="Obokata J."/>
            <person name="Shigenobu S."/>
        </authorList>
    </citation>
    <scope>NUCLEOTIDE SEQUENCE [LARGE SCALE GENOMIC DNA]</scope>
</reference>
<dbReference type="Gene3D" id="3.80.10.10">
    <property type="entry name" value="Ribonuclease Inhibitor"/>
    <property type="match status" value="2"/>
</dbReference>